<dbReference type="InParanoid" id="A0A804JYR9"/>
<evidence type="ECO:0000313" key="4">
    <source>
        <dbReference type="Proteomes" id="UP000012960"/>
    </source>
</evidence>
<protein>
    <submittedName>
        <fullName evidence="2">(wild Malaysian banana) hypothetical protein</fullName>
    </submittedName>
</protein>
<dbReference type="AlphaFoldDB" id="A0A804JYR9"/>
<keyword evidence="4" id="KW-1185">Reference proteome</keyword>
<name>A0A804JYR9_MUSAM</name>
<reference evidence="3" key="2">
    <citation type="submission" date="2021-05" db="UniProtKB">
        <authorList>
            <consortium name="EnsemblPlants"/>
        </authorList>
    </citation>
    <scope>IDENTIFICATION</scope>
    <source>
        <strain evidence="3">subsp. malaccensis</strain>
    </source>
</reference>
<reference evidence="2" key="1">
    <citation type="submission" date="2021-03" db="EMBL/GenBank/DDBJ databases">
        <authorList>
            <consortium name="Genoscope - CEA"/>
            <person name="William W."/>
        </authorList>
    </citation>
    <scope>NUCLEOTIDE SEQUENCE</scope>
    <source>
        <strain evidence="2">Doubled-haploid Pahang</strain>
    </source>
</reference>
<sequence>MPDTIANPSLVVKKTIDEQAKDREEQERRKAGHWQTFASYVFPSRGRREEQKKIGFHLVAKKKGQKTERGMATNENSDREMNGDTRVQRGEGRH</sequence>
<feature type="compositionally biased region" description="Basic and acidic residues" evidence="1">
    <location>
        <begin position="14"/>
        <end position="29"/>
    </location>
</feature>
<dbReference type="Gramene" id="Ma07_t22970.1">
    <property type="protein sequence ID" value="Ma07_p22970.1"/>
    <property type="gene ID" value="Ma07_g22970"/>
</dbReference>
<dbReference type="EMBL" id="HG996473">
    <property type="protein sequence ID" value="CAG1857488.1"/>
    <property type="molecule type" value="Genomic_DNA"/>
</dbReference>
<accession>A0A804JYR9</accession>
<evidence type="ECO:0000313" key="2">
    <source>
        <dbReference type="EMBL" id="CAG1857488.1"/>
    </source>
</evidence>
<evidence type="ECO:0000256" key="1">
    <source>
        <dbReference type="SAM" id="MobiDB-lite"/>
    </source>
</evidence>
<dbReference type="EnsemblPlants" id="Ma07_t22970.1">
    <property type="protein sequence ID" value="Ma07_p22970.1"/>
    <property type="gene ID" value="Ma07_g22970"/>
</dbReference>
<evidence type="ECO:0000313" key="3">
    <source>
        <dbReference type="EnsemblPlants" id="Ma07_p22970.1"/>
    </source>
</evidence>
<organism evidence="3 4">
    <name type="scientific">Musa acuminata subsp. malaccensis</name>
    <name type="common">Wild banana</name>
    <name type="synonym">Musa malaccensis</name>
    <dbReference type="NCBI Taxonomy" id="214687"/>
    <lineage>
        <taxon>Eukaryota</taxon>
        <taxon>Viridiplantae</taxon>
        <taxon>Streptophyta</taxon>
        <taxon>Embryophyta</taxon>
        <taxon>Tracheophyta</taxon>
        <taxon>Spermatophyta</taxon>
        <taxon>Magnoliopsida</taxon>
        <taxon>Liliopsida</taxon>
        <taxon>Zingiberales</taxon>
        <taxon>Musaceae</taxon>
        <taxon>Musa</taxon>
    </lineage>
</organism>
<feature type="compositionally biased region" description="Basic and acidic residues" evidence="1">
    <location>
        <begin position="76"/>
        <end position="94"/>
    </location>
</feature>
<proteinExistence type="predicted"/>
<feature type="region of interest" description="Disordered" evidence="1">
    <location>
        <begin position="61"/>
        <end position="94"/>
    </location>
</feature>
<gene>
    <name evidence="2" type="ORF">GSMUA_31500.1</name>
</gene>
<dbReference type="Proteomes" id="UP000012960">
    <property type="component" value="Unplaced"/>
</dbReference>
<feature type="region of interest" description="Disordered" evidence="1">
    <location>
        <begin position="1"/>
        <end position="31"/>
    </location>
</feature>